<evidence type="ECO:0000313" key="3">
    <source>
        <dbReference type="EMBL" id="KAB1633491.1"/>
    </source>
</evidence>
<sequence length="409" mass="45280">MTPPTDRSDRPVAVVVADSLLAQREGLALALTEWGPDVVIWDEAHRGKTYGSRRSEAVLQLTHDCRAQGIAVTGTPMLKSPAELAPLMEFTGQDVSVFGGLRQLLDHTCTLDRYGRLRPSRKGEDWLQQKLSGEVMIRRTKAQVSPQLPPKHRYPIYIDAPMAEFNRAHKEINQKIDTWLKEWRKQHGALPDHEAILDYANGNLGYISQLRRAAGVCKVPVAEVMIAQHIAQTRSDDGTFSDPLIVWTHHKEVTEVLATKVPDIDGAAMIIGGMNRQHRDHLIDEFQAGRVGALVCSTHAAGVAITLTRCHSMLFVETDWTPGIVVQAEDRAHRTGQTADQVSIGTLVCQGTLDPIVQATLHRKAQFLDATIGGDNSVYVDEDDDLTATDVLVNLIQARVDQMTSHVRR</sequence>
<dbReference type="Gene3D" id="3.40.50.10810">
    <property type="entry name" value="Tandem AAA-ATPase domain"/>
    <property type="match status" value="1"/>
</dbReference>
<protein>
    <submittedName>
        <fullName evidence="3">DEAD/DEAH box helicase</fullName>
    </submittedName>
</protein>
<dbReference type="RefSeq" id="WP_158035270.1">
    <property type="nucleotide sequence ID" value="NZ_BAAAZV010000010.1"/>
</dbReference>
<dbReference type="InterPro" id="IPR038718">
    <property type="entry name" value="SNF2-like_sf"/>
</dbReference>
<dbReference type="Gene3D" id="3.40.50.300">
    <property type="entry name" value="P-loop containing nucleotide triphosphate hydrolases"/>
    <property type="match status" value="1"/>
</dbReference>
<organism evidence="3 4">
    <name type="scientific">Pseudoclavibacter caeni</name>
    <dbReference type="NCBI Taxonomy" id="908846"/>
    <lineage>
        <taxon>Bacteria</taxon>
        <taxon>Bacillati</taxon>
        <taxon>Actinomycetota</taxon>
        <taxon>Actinomycetes</taxon>
        <taxon>Micrococcales</taxon>
        <taxon>Microbacteriaceae</taxon>
        <taxon>Pseudoclavibacter</taxon>
    </lineage>
</organism>
<comment type="caution">
    <text evidence="3">The sequence shown here is derived from an EMBL/GenBank/DDBJ whole genome shotgun (WGS) entry which is preliminary data.</text>
</comment>
<reference evidence="3 4" key="1">
    <citation type="submission" date="2019-09" db="EMBL/GenBank/DDBJ databases">
        <title>Phylogeny of genus Pseudoclavibacter and closely related genus.</title>
        <authorList>
            <person name="Li Y."/>
        </authorList>
    </citation>
    <scope>NUCLEOTIDE SEQUENCE [LARGE SCALE GENOMIC DNA]</scope>
    <source>
        <strain evidence="3 4">JCM 16921</strain>
    </source>
</reference>
<dbReference type="Proteomes" id="UP000481339">
    <property type="component" value="Unassembled WGS sequence"/>
</dbReference>
<dbReference type="InterPro" id="IPR027417">
    <property type="entry name" value="P-loop_NTPase"/>
</dbReference>
<dbReference type="PANTHER" id="PTHR45766">
    <property type="entry name" value="DNA ANNEALING HELICASE AND ENDONUCLEASE ZRANB3 FAMILY MEMBER"/>
    <property type="match status" value="1"/>
</dbReference>
<keyword evidence="1" id="KW-0378">Hydrolase</keyword>
<evidence type="ECO:0000256" key="1">
    <source>
        <dbReference type="ARBA" id="ARBA00022801"/>
    </source>
</evidence>
<proteinExistence type="predicted"/>
<dbReference type="InterPro" id="IPR000330">
    <property type="entry name" value="SNF2_N"/>
</dbReference>
<evidence type="ECO:0000313" key="4">
    <source>
        <dbReference type="Proteomes" id="UP000481339"/>
    </source>
</evidence>
<dbReference type="GO" id="GO:0006281">
    <property type="term" value="P:DNA repair"/>
    <property type="evidence" value="ECO:0007669"/>
    <property type="project" value="TreeGrafter"/>
</dbReference>
<name>A0A7C8BP30_9MICO</name>
<dbReference type="Pfam" id="PF00271">
    <property type="entry name" value="Helicase_C"/>
    <property type="match status" value="1"/>
</dbReference>
<dbReference type="SMART" id="SM00490">
    <property type="entry name" value="HELICc"/>
    <property type="match status" value="1"/>
</dbReference>
<dbReference type="GO" id="GO:0004386">
    <property type="term" value="F:helicase activity"/>
    <property type="evidence" value="ECO:0007669"/>
    <property type="project" value="UniProtKB-KW"/>
</dbReference>
<dbReference type="PANTHER" id="PTHR45766:SF6">
    <property type="entry name" value="SWI_SNF-RELATED MATRIX-ASSOCIATED ACTIN-DEPENDENT REGULATOR OF CHROMATIN SUBFAMILY A-LIKE PROTEIN 1"/>
    <property type="match status" value="1"/>
</dbReference>
<feature type="domain" description="Helicase C-terminal" evidence="2">
    <location>
        <begin position="225"/>
        <end position="386"/>
    </location>
</feature>
<keyword evidence="3" id="KW-0347">Helicase</keyword>
<dbReference type="OrthoDB" id="9760715at2"/>
<keyword evidence="4" id="KW-1185">Reference proteome</keyword>
<gene>
    <name evidence="3" type="ORF">F8O02_00695</name>
</gene>
<keyword evidence="3" id="KW-0067">ATP-binding</keyword>
<dbReference type="CDD" id="cd18793">
    <property type="entry name" value="SF2_C_SNF"/>
    <property type="match status" value="1"/>
</dbReference>
<evidence type="ECO:0000259" key="2">
    <source>
        <dbReference type="PROSITE" id="PS51194"/>
    </source>
</evidence>
<dbReference type="PROSITE" id="PS51194">
    <property type="entry name" value="HELICASE_CTER"/>
    <property type="match status" value="1"/>
</dbReference>
<keyword evidence="3" id="KW-0547">Nucleotide-binding</keyword>
<dbReference type="GO" id="GO:0005524">
    <property type="term" value="F:ATP binding"/>
    <property type="evidence" value="ECO:0007669"/>
    <property type="project" value="InterPro"/>
</dbReference>
<dbReference type="Pfam" id="PF00176">
    <property type="entry name" value="SNF2-rel_dom"/>
    <property type="match status" value="1"/>
</dbReference>
<dbReference type="GO" id="GO:0031297">
    <property type="term" value="P:replication fork processing"/>
    <property type="evidence" value="ECO:0007669"/>
    <property type="project" value="TreeGrafter"/>
</dbReference>
<dbReference type="InterPro" id="IPR049730">
    <property type="entry name" value="SNF2/RAD54-like_C"/>
</dbReference>
<dbReference type="EMBL" id="WBKA01000001">
    <property type="protein sequence ID" value="KAB1633491.1"/>
    <property type="molecule type" value="Genomic_DNA"/>
</dbReference>
<accession>A0A7C8BP30</accession>
<dbReference type="AlphaFoldDB" id="A0A7C8BP30"/>
<dbReference type="GO" id="GO:0016787">
    <property type="term" value="F:hydrolase activity"/>
    <property type="evidence" value="ECO:0007669"/>
    <property type="project" value="UniProtKB-KW"/>
</dbReference>
<dbReference type="InterPro" id="IPR001650">
    <property type="entry name" value="Helicase_C-like"/>
</dbReference>
<dbReference type="SUPFAM" id="SSF52540">
    <property type="entry name" value="P-loop containing nucleoside triphosphate hydrolases"/>
    <property type="match status" value="1"/>
</dbReference>